<name>A0A5R9GCD7_9BACL</name>
<proteinExistence type="predicted"/>
<reference evidence="1 2" key="1">
    <citation type="submission" date="2019-05" db="EMBL/GenBank/DDBJ databases">
        <authorList>
            <person name="Narsing Rao M.P."/>
            <person name="Li W.J."/>
        </authorList>
    </citation>
    <scope>NUCLEOTIDE SEQUENCE [LARGE SCALE GENOMIC DNA]</scope>
    <source>
        <strain evidence="1 2">SYSU_K30003</strain>
    </source>
</reference>
<evidence type="ECO:0000313" key="1">
    <source>
        <dbReference type="EMBL" id="TLS54137.1"/>
    </source>
</evidence>
<sequence>MTLLPIALLLVVVYLLIARKSRVSLFRRLLVPMLFSLFVTLHLKHQLCRQPHPSPGGHQPPELLLTLELRRHELVGGAIPRRVPDLQLGLLRMAVRDGRRRLRTEAKLVKDS</sequence>
<comment type="caution">
    <text evidence="1">The sequence shown here is derived from an EMBL/GenBank/DDBJ whole genome shotgun (WGS) entry which is preliminary data.</text>
</comment>
<protein>
    <submittedName>
        <fullName evidence="1">Uncharacterized protein</fullName>
    </submittedName>
</protein>
<dbReference type="Proteomes" id="UP000309676">
    <property type="component" value="Unassembled WGS sequence"/>
</dbReference>
<gene>
    <name evidence="1" type="ORF">FE782_01975</name>
</gene>
<dbReference type="EMBL" id="VCIW01000001">
    <property type="protein sequence ID" value="TLS54137.1"/>
    <property type="molecule type" value="Genomic_DNA"/>
</dbReference>
<organism evidence="1 2">
    <name type="scientific">Paenibacillus antri</name>
    <dbReference type="NCBI Taxonomy" id="2582848"/>
    <lineage>
        <taxon>Bacteria</taxon>
        <taxon>Bacillati</taxon>
        <taxon>Bacillota</taxon>
        <taxon>Bacilli</taxon>
        <taxon>Bacillales</taxon>
        <taxon>Paenibacillaceae</taxon>
        <taxon>Paenibacillus</taxon>
    </lineage>
</organism>
<evidence type="ECO:0000313" key="2">
    <source>
        <dbReference type="Proteomes" id="UP000309676"/>
    </source>
</evidence>
<keyword evidence="2" id="KW-1185">Reference proteome</keyword>
<dbReference type="AlphaFoldDB" id="A0A5R9GCD7"/>
<dbReference type="RefSeq" id="WP_138191952.1">
    <property type="nucleotide sequence ID" value="NZ_VCIW01000001.1"/>
</dbReference>
<accession>A0A5R9GCD7</accession>